<gene>
    <name evidence="2" type="ORF">BG006_007523</name>
</gene>
<proteinExistence type="predicted"/>
<evidence type="ECO:0000313" key="2">
    <source>
        <dbReference type="EMBL" id="KAF9336746.1"/>
    </source>
</evidence>
<evidence type="ECO:0000256" key="1">
    <source>
        <dbReference type="SAM" id="Coils"/>
    </source>
</evidence>
<comment type="caution">
    <text evidence="2">The sequence shown here is derived from an EMBL/GenBank/DDBJ whole genome shotgun (WGS) entry which is preliminary data.</text>
</comment>
<feature type="coiled-coil region" evidence="1">
    <location>
        <begin position="143"/>
        <end position="170"/>
    </location>
</feature>
<keyword evidence="1" id="KW-0175">Coiled coil</keyword>
<evidence type="ECO:0000313" key="3">
    <source>
        <dbReference type="Proteomes" id="UP000696485"/>
    </source>
</evidence>
<sequence length="193" mass="21985">MADTEGSFPSVTSSLNDNEVYMIESNVIEKVKGSSLDNEIPKKPYEVRINIDDVNHLIRNPHLPILHFQLYLGPHAVIEEALDGSIPDAPLPQGPHAIRCQVTVSSEVYRDFTRLHGSEETSRTDAEPELPLEQQFALLMVQQQNLERIRQEQEAELRRVRARLLAERKDAYETESEEGYRIHDGWLTAATGR</sequence>
<dbReference type="EMBL" id="JAAAUY010000048">
    <property type="protein sequence ID" value="KAF9336746.1"/>
    <property type="molecule type" value="Genomic_DNA"/>
</dbReference>
<dbReference type="Proteomes" id="UP000696485">
    <property type="component" value="Unassembled WGS sequence"/>
</dbReference>
<reference evidence="2" key="1">
    <citation type="journal article" date="2020" name="Fungal Divers.">
        <title>Resolving the Mortierellaceae phylogeny through synthesis of multi-gene phylogenetics and phylogenomics.</title>
        <authorList>
            <person name="Vandepol N."/>
            <person name="Liber J."/>
            <person name="Desiro A."/>
            <person name="Na H."/>
            <person name="Kennedy M."/>
            <person name="Barry K."/>
            <person name="Grigoriev I.V."/>
            <person name="Miller A.N."/>
            <person name="O'Donnell K."/>
            <person name="Stajich J.E."/>
            <person name="Bonito G."/>
        </authorList>
    </citation>
    <scope>NUCLEOTIDE SEQUENCE</scope>
    <source>
        <strain evidence="2">NVP1</strain>
    </source>
</reference>
<keyword evidence="3" id="KW-1185">Reference proteome</keyword>
<accession>A0A9P5SVU1</accession>
<organism evidence="2 3">
    <name type="scientific">Podila minutissima</name>
    <dbReference type="NCBI Taxonomy" id="64525"/>
    <lineage>
        <taxon>Eukaryota</taxon>
        <taxon>Fungi</taxon>
        <taxon>Fungi incertae sedis</taxon>
        <taxon>Mucoromycota</taxon>
        <taxon>Mortierellomycotina</taxon>
        <taxon>Mortierellomycetes</taxon>
        <taxon>Mortierellales</taxon>
        <taxon>Mortierellaceae</taxon>
        <taxon>Podila</taxon>
    </lineage>
</organism>
<dbReference type="AlphaFoldDB" id="A0A9P5SVU1"/>
<protein>
    <submittedName>
        <fullName evidence="2">Uncharacterized protein</fullName>
    </submittedName>
</protein>
<name>A0A9P5SVU1_9FUNG</name>